<dbReference type="AlphaFoldDB" id="A0A2P6RW22"/>
<comment type="caution">
    <text evidence="1">The sequence shown here is derived from an EMBL/GenBank/DDBJ whole genome shotgun (WGS) entry which is preliminary data.</text>
</comment>
<sequence>MPLGTHMKNFHLIPFIGMIMMQGDNKCITRRVHLAAVESMRFKEHHPGLLCMSSRG</sequence>
<dbReference type="Gramene" id="PRQ50623">
    <property type="protein sequence ID" value="PRQ50623"/>
    <property type="gene ID" value="RchiOBHm_Chr2g0135311"/>
</dbReference>
<evidence type="ECO:0000313" key="2">
    <source>
        <dbReference type="Proteomes" id="UP000238479"/>
    </source>
</evidence>
<evidence type="ECO:0000313" key="1">
    <source>
        <dbReference type="EMBL" id="PRQ50623.1"/>
    </source>
</evidence>
<dbReference type="Proteomes" id="UP000238479">
    <property type="component" value="Chromosome 2"/>
</dbReference>
<accession>A0A2P6RW22</accession>
<gene>
    <name evidence="1" type="ORF">RchiOBHm_Chr2g0135311</name>
</gene>
<keyword evidence="2" id="KW-1185">Reference proteome</keyword>
<name>A0A2P6RW22_ROSCH</name>
<organism evidence="1 2">
    <name type="scientific">Rosa chinensis</name>
    <name type="common">China rose</name>
    <dbReference type="NCBI Taxonomy" id="74649"/>
    <lineage>
        <taxon>Eukaryota</taxon>
        <taxon>Viridiplantae</taxon>
        <taxon>Streptophyta</taxon>
        <taxon>Embryophyta</taxon>
        <taxon>Tracheophyta</taxon>
        <taxon>Spermatophyta</taxon>
        <taxon>Magnoliopsida</taxon>
        <taxon>eudicotyledons</taxon>
        <taxon>Gunneridae</taxon>
        <taxon>Pentapetalae</taxon>
        <taxon>rosids</taxon>
        <taxon>fabids</taxon>
        <taxon>Rosales</taxon>
        <taxon>Rosaceae</taxon>
        <taxon>Rosoideae</taxon>
        <taxon>Rosoideae incertae sedis</taxon>
        <taxon>Rosa</taxon>
    </lineage>
</organism>
<protein>
    <submittedName>
        <fullName evidence="1">Uncharacterized protein</fullName>
    </submittedName>
</protein>
<reference evidence="1 2" key="1">
    <citation type="journal article" date="2018" name="Nat. Genet.">
        <title>The Rosa genome provides new insights in the design of modern roses.</title>
        <authorList>
            <person name="Bendahmane M."/>
        </authorList>
    </citation>
    <scope>NUCLEOTIDE SEQUENCE [LARGE SCALE GENOMIC DNA]</scope>
    <source>
        <strain evidence="2">cv. Old Blush</strain>
    </source>
</reference>
<dbReference type="EMBL" id="PDCK01000040">
    <property type="protein sequence ID" value="PRQ50623.1"/>
    <property type="molecule type" value="Genomic_DNA"/>
</dbReference>
<proteinExistence type="predicted"/>